<gene>
    <name evidence="2" type="ORF">A3770_01p04090</name>
</gene>
<sequence>MNDLALEGFERRAKEAEERLARIEKKIASKSGGGLSDEKLSEVLTVLYDVRSALGAEKVKSQNSARKQDALENQVKKLEEENSKLRYQVLHLKRNLESHLNGS</sequence>
<proteinExistence type="predicted"/>
<feature type="coiled-coil region" evidence="1">
    <location>
        <begin position="61"/>
        <end position="95"/>
    </location>
</feature>
<protein>
    <submittedName>
        <fullName evidence="2">Uncharacterized protein</fullName>
    </submittedName>
</protein>
<evidence type="ECO:0000313" key="2">
    <source>
        <dbReference type="EMBL" id="QDZ17891.1"/>
    </source>
</evidence>
<accession>A0A5B8MCM5</accession>
<dbReference type="PANTHER" id="PTHR38377">
    <property type="entry name" value="THREONINE-TRNA LIGASE 2"/>
    <property type="match status" value="1"/>
</dbReference>
<name>A0A5B8MCM5_9CHLO</name>
<evidence type="ECO:0000256" key="1">
    <source>
        <dbReference type="SAM" id="Coils"/>
    </source>
</evidence>
<organism evidence="2 3">
    <name type="scientific">Chloropicon primus</name>
    <dbReference type="NCBI Taxonomy" id="1764295"/>
    <lineage>
        <taxon>Eukaryota</taxon>
        <taxon>Viridiplantae</taxon>
        <taxon>Chlorophyta</taxon>
        <taxon>Chloropicophyceae</taxon>
        <taxon>Chloropicales</taxon>
        <taxon>Chloropicaceae</taxon>
        <taxon>Chloropicon</taxon>
    </lineage>
</organism>
<evidence type="ECO:0000313" key="3">
    <source>
        <dbReference type="Proteomes" id="UP000316726"/>
    </source>
</evidence>
<dbReference type="EMBL" id="CP031034">
    <property type="protein sequence ID" value="QDZ17891.1"/>
    <property type="molecule type" value="Genomic_DNA"/>
</dbReference>
<keyword evidence="1" id="KW-0175">Coiled coil</keyword>
<reference evidence="2 3" key="1">
    <citation type="submission" date="2018-07" db="EMBL/GenBank/DDBJ databases">
        <title>The complete nuclear genome of the prasinophyte Chloropicon primus (CCMP1205).</title>
        <authorList>
            <person name="Pombert J.-F."/>
            <person name="Otis C."/>
            <person name="Turmel M."/>
            <person name="Lemieux C."/>
        </authorList>
    </citation>
    <scope>NUCLEOTIDE SEQUENCE [LARGE SCALE GENOMIC DNA]</scope>
    <source>
        <strain evidence="2 3">CCMP1205</strain>
    </source>
</reference>
<dbReference type="AlphaFoldDB" id="A0A5B8MCM5"/>
<dbReference type="Proteomes" id="UP000316726">
    <property type="component" value="Chromosome 1"/>
</dbReference>
<keyword evidence="3" id="KW-1185">Reference proteome</keyword>
<feature type="coiled-coil region" evidence="1">
    <location>
        <begin position="6"/>
        <end position="33"/>
    </location>
</feature>
<dbReference type="PANTHER" id="PTHR38377:SF1">
    <property type="entry name" value="THREONINE-TRNA LIGASE 2"/>
    <property type="match status" value="1"/>
</dbReference>